<organism evidence="1">
    <name type="scientific">Ralstonia solanacearum</name>
    <name type="common">Pseudomonas solanacearum</name>
    <dbReference type="NCBI Taxonomy" id="305"/>
    <lineage>
        <taxon>Bacteria</taxon>
        <taxon>Pseudomonadati</taxon>
        <taxon>Pseudomonadota</taxon>
        <taxon>Betaproteobacteria</taxon>
        <taxon>Burkholderiales</taxon>
        <taxon>Burkholderiaceae</taxon>
        <taxon>Ralstonia</taxon>
        <taxon>Ralstonia solanacearum species complex</taxon>
    </lineage>
</organism>
<dbReference type="Gene3D" id="3.40.50.2300">
    <property type="match status" value="1"/>
</dbReference>
<accession>A0A0S4U5U2</accession>
<dbReference type="PANTHER" id="PTHR47151">
    <property type="entry name" value="LEU/ILE/VAL-BINDING ABC TRANSPORTER SUBUNIT"/>
    <property type="match status" value="1"/>
</dbReference>
<dbReference type="InterPro" id="IPR028082">
    <property type="entry name" value="Peripla_BP_I"/>
</dbReference>
<gene>
    <name evidence="1" type="ORF">PSS4_v1_360042</name>
</gene>
<dbReference type="AlphaFoldDB" id="A0A0S4U5U2"/>
<sequence length="319" mass="34001">MSAAMIACVACLEPNRSIHTATFLRAVELCEQYVCGGDRAPAVTLERFDDAMRADVAARVALEIVARRPRAVVGHFASAAADAAAPCYARAGIPLLLPAATASDLTRHGTTWRVCDPDDAYCAWLLDYCAREDLQPAVLEHDGSLHGRSVVDTVARLGGRCASAVGGRAARLYAGTYANSVAYATGLDPADRMPLVLTDDAYTPALLREPAIGGREVHVIGFMPRPEGEVAGLLRSEWQRRFGGEPGVYFWETVAAIQIAVQAARLAADAPADLASRAWQTVLGEVRFGPDRESRPRAFSAFRHLPAGCSVPTEGLADA</sequence>
<dbReference type="PANTHER" id="PTHR47151:SF2">
    <property type="entry name" value="AMINO ACID BINDING PROTEIN"/>
    <property type="match status" value="1"/>
</dbReference>
<evidence type="ECO:0000313" key="1">
    <source>
        <dbReference type="EMBL" id="CUV17632.1"/>
    </source>
</evidence>
<name>A0A0S4U5U2_RALSL</name>
<protein>
    <submittedName>
        <fullName evidence="1">Uncharacterized protein</fullName>
    </submittedName>
</protein>
<dbReference type="EMBL" id="LN899821">
    <property type="protein sequence ID" value="CUV17632.1"/>
    <property type="molecule type" value="Genomic_DNA"/>
</dbReference>
<reference evidence="1" key="1">
    <citation type="submission" date="2015-10" db="EMBL/GenBank/DDBJ databases">
        <authorList>
            <person name="Gilbert D.G."/>
        </authorList>
    </citation>
    <scope>NUCLEOTIDE SEQUENCE</scope>
    <source>
        <strain evidence="1">Phyl III-seqv23</strain>
    </source>
</reference>
<proteinExistence type="predicted"/>
<dbReference type="SUPFAM" id="SSF53822">
    <property type="entry name" value="Periplasmic binding protein-like I"/>
    <property type="match status" value="1"/>
</dbReference>